<dbReference type="InterPro" id="IPR019052">
    <property type="entry name" value="DUF2383"/>
</dbReference>
<evidence type="ECO:0000259" key="1">
    <source>
        <dbReference type="Pfam" id="PF09537"/>
    </source>
</evidence>
<keyword evidence="3" id="KW-1185">Reference proteome</keyword>
<dbReference type="SUPFAM" id="SSF47240">
    <property type="entry name" value="Ferritin-like"/>
    <property type="match status" value="1"/>
</dbReference>
<dbReference type="Pfam" id="PF09537">
    <property type="entry name" value="DUF2383"/>
    <property type="match status" value="1"/>
</dbReference>
<reference evidence="2 3" key="1">
    <citation type="submission" date="2020-08" db="EMBL/GenBank/DDBJ databases">
        <title>Arenibacter gaetbuli sp. nov., isolated from a sand dune.</title>
        <authorList>
            <person name="Park S."/>
            <person name="Yoon J.-H."/>
        </authorList>
    </citation>
    <scope>NUCLEOTIDE SEQUENCE [LARGE SCALE GENOMIC DNA]</scope>
    <source>
        <strain evidence="2 3">BSSL-BM3</strain>
    </source>
</reference>
<proteinExistence type="predicted"/>
<dbReference type="EMBL" id="JACLHY010000022">
    <property type="protein sequence ID" value="MBC8769772.1"/>
    <property type="molecule type" value="Genomic_DNA"/>
</dbReference>
<dbReference type="Proteomes" id="UP000618952">
    <property type="component" value="Unassembled WGS sequence"/>
</dbReference>
<comment type="caution">
    <text evidence="2">The sequence shown here is derived from an EMBL/GenBank/DDBJ whole genome shotgun (WGS) entry which is preliminary data.</text>
</comment>
<feature type="domain" description="DUF2383" evidence="1">
    <location>
        <begin position="9"/>
        <end position="116"/>
    </location>
</feature>
<dbReference type="InterPro" id="IPR011971">
    <property type="entry name" value="CHP02284"/>
</dbReference>
<dbReference type="Gene3D" id="1.20.1260.10">
    <property type="match status" value="1"/>
</dbReference>
<dbReference type="RefSeq" id="WP_187586933.1">
    <property type="nucleotide sequence ID" value="NZ_JACLHY010000022.1"/>
</dbReference>
<sequence>MKMDSEQITVKLNALVQKNSDAEKGFEKAAEISKASSLKEWFTAKALERRMFREELKLELHSLGHPCVKTPSLIGDFHRVWMDVKAAFSLDNDEAMLEEAIRGERAALEEYSDVLAATTLGPTTKAIIRAQRSKIENGLVILHAIDNIEFQEES</sequence>
<organism evidence="2 3">
    <name type="scientific">Arenibacter arenosicollis</name>
    <dbReference type="NCBI Taxonomy" id="2762274"/>
    <lineage>
        <taxon>Bacteria</taxon>
        <taxon>Pseudomonadati</taxon>
        <taxon>Bacteroidota</taxon>
        <taxon>Flavobacteriia</taxon>
        <taxon>Flavobacteriales</taxon>
        <taxon>Flavobacteriaceae</taxon>
        <taxon>Arenibacter</taxon>
    </lineage>
</organism>
<name>A0ABR7QS66_9FLAO</name>
<protein>
    <submittedName>
        <fullName evidence="2">PA2169 family four-helix-bundle protein</fullName>
    </submittedName>
</protein>
<accession>A0ABR7QS66</accession>
<evidence type="ECO:0000313" key="2">
    <source>
        <dbReference type="EMBL" id="MBC8769772.1"/>
    </source>
</evidence>
<evidence type="ECO:0000313" key="3">
    <source>
        <dbReference type="Proteomes" id="UP000618952"/>
    </source>
</evidence>
<dbReference type="InterPro" id="IPR012347">
    <property type="entry name" value="Ferritin-like"/>
</dbReference>
<dbReference type="NCBIfam" id="TIGR02284">
    <property type="entry name" value="PA2169 family four-helix-bundle protein"/>
    <property type="match status" value="1"/>
</dbReference>
<dbReference type="InterPro" id="IPR009078">
    <property type="entry name" value="Ferritin-like_SF"/>
</dbReference>
<gene>
    <name evidence="2" type="ORF">H4O18_17365</name>
</gene>